<dbReference type="KEGG" id="nhl:Nhal_1448"/>
<dbReference type="PANTHER" id="PTHR38685">
    <property type="entry name" value="CELL DIVISION PROTEIN ZIPA"/>
    <property type="match status" value="1"/>
</dbReference>
<comment type="function">
    <text evidence="8 9">Essential cell division protein that stabilizes the FtsZ protofilaments by cross-linking them and that serves as a cytoplasmic membrane anchor for the Z ring. Also required for the recruitment to the septal ring of downstream cell division proteins.</text>
</comment>
<dbReference type="HOGENOM" id="CLU_030174_2_1_6"/>
<dbReference type="RefSeq" id="WP_013032490.1">
    <property type="nucleotide sequence ID" value="NC_013960.1"/>
</dbReference>
<keyword evidence="5 8" id="KW-1133">Transmembrane helix</keyword>
<feature type="domain" description="ZipA C-terminal FtsZ-binding" evidence="11">
    <location>
        <begin position="163"/>
        <end position="290"/>
    </location>
</feature>
<dbReference type="NCBIfam" id="TIGR02205">
    <property type="entry name" value="septum_zipA"/>
    <property type="match status" value="1"/>
</dbReference>
<evidence type="ECO:0000256" key="10">
    <source>
        <dbReference type="SAM" id="MobiDB-lite"/>
    </source>
</evidence>
<dbReference type="InterPro" id="IPR007449">
    <property type="entry name" value="ZipA_FtsZ-bd_C"/>
</dbReference>
<evidence type="ECO:0000256" key="9">
    <source>
        <dbReference type="RuleBase" id="RU003612"/>
    </source>
</evidence>
<feature type="transmembrane region" description="Helical" evidence="8">
    <location>
        <begin position="6"/>
        <end position="23"/>
    </location>
</feature>
<keyword evidence="7 8" id="KW-0131">Cell cycle</keyword>
<comment type="similarity">
    <text evidence="8 9">Belongs to the ZipA family.</text>
</comment>
<dbReference type="Gene3D" id="3.30.1400.10">
    <property type="entry name" value="ZipA, C-terminal FtsZ-binding domain"/>
    <property type="match status" value="1"/>
</dbReference>
<keyword evidence="6 8" id="KW-0472">Membrane</keyword>
<evidence type="ECO:0000256" key="2">
    <source>
        <dbReference type="ARBA" id="ARBA00022519"/>
    </source>
</evidence>
<dbReference type="EMBL" id="CP001798">
    <property type="protein sequence ID" value="ADE14599.1"/>
    <property type="molecule type" value="Genomic_DNA"/>
</dbReference>
<gene>
    <name evidence="8" type="primary">zipA</name>
    <name evidence="12" type="ordered locus">Nhal_1448</name>
</gene>
<sequence>MNDLRLALLAIGVLILVVIYLYSRWEAKRKGIRDQQLGRRRMPTLGAYEEGLEAPAGSAEPPQEAKVSPPEPEESLTSPPLGEIQGSRGSEEEFLEDLDGLATLVEETKEHHPEKKVPEHTEVMSTKEAKKSRFALPKKWFKTKSKPESAPQSPPPPPQASGPELIIVLTVVARGKSMFRGTEIVQVLEGKGLRHGEMDIYHAYSPGGRAVFSVANIMEPGSFDLEQIDHLSTPGLALFLRLPGPAGGFAAFDAMLETAELLAEKLNGEVRDERRNVLTAQAIEQIRERILGFNRTRRSMGV</sequence>
<dbReference type="GO" id="GO:0005886">
    <property type="term" value="C:plasma membrane"/>
    <property type="evidence" value="ECO:0007669"/>
    <property type="project" value="UniProtKB-SubCell"/>
</dbReference>
<dbReference type="Pfam" id="PF04354">
    <property type="entry name" value="ZipA_C"/>
    <property type="match status" value="1"/>
</dbReference>
<dbReference type="PANTHER" id="PTHR38685:SF1">
    <property type="entry name" value="CELL DIVISION PROTEIN ZIPA"/>
    <property type="match status" value="1"/>
</dbReference>
<dbReference type="SUPFAM" id="SSF64383">
    <property type="entry name" value="Cell-division protein ZipA, C-terminal domain"/>
    <property type="match status" value="1"/>
</dbReference>
<evidence type="ECO:0000313" key="12">
    <source>
        <dbReference type="EMBL" id="ADE14599.1"/>
    </source>
</evidence>
<protein>
    <recommendedName>
        <fullName evidence="8 9">Cell division protein ZipA</fullName>
    </recommendedName>
</protein>
<evidence type="ECO:0000259" key="11">
    <source>
        <dbReference type="SMART" id="SM00771"/>
    </source>
</evidence>
<accession>D5C142</accession>
<feature type="region of interest" description="Disordered" evidence="10">
    <location>
        <begin position="108"/>
        <end position="129"/>
    </location>
</feature>
<organism evidence="12 13">
    <name type="scientific">Nitrosococcus halophilus (strain Nc4)</name>
    <dbReference type="NCBI Taxonomy" id="472759"/>
    <lineage>
        <taxon>Bacteria</taxon>
        <taxon>Pseudomonadati</taxon>
        <taxon>Pseudomonadota</taxon>
        <taxon>Gammaproteobacteria</taxon>
        <taxon>Chromatiales</taxon>
        <taxon>Chromatiaceae</taxon>
        <taxon>Nitrosococcus</taxon>
    </lineage>
</organism>
<comment type="subcellular location">
    <subcellularLocation>
        <location evidence="8">Cell inner membrane</location>
        <topology evidence="8">Single-pass type I membrane protein</topology>
    </subcellularLocation>
    <text evidence="8">Localizes to the Z ring in an FtsZ-dependent manner.</text>
</comment>
<keyword evidence="13" id="KW-1185">Reference proteome</keyword>
<dbReference type="AlphaFoldDB" id="D5C142"/>
<evidence type="ECO:0000256" key="5">
    <source>
        <dbReference type="ARBA" id="ARBA00022989"/>
    </source>
</evidence>
<keyword evidence="1 8" id="KW-1003">Cell membrane</keyword>
<dbReference type="Proteomes" id="UP000001844">
    <property type="component" value="Chromosome"/>
</dbReference>
<dbReference type="STRING" id="472759.Nhal_1448"/>
<evidence type="ECO:0000313" key="13">
    <source>
        <dbReference type="Proteomes" id="UP000001844"/>
    </source>
</evidence>
<reference evidence="13" key="1">
    <citation type="submission" date="2010-04" db="EMBL/GenBank/DDBJ databases">
        <title>Complete genome sequence of Nitrosococcus halophilus Nc4, a salt-adapted, aerobic obligate ammonia-oxidizing sulfur purple bacterium.</title>
        <authorList>
            <consortium name="US DOE Joint Genome Institute"/>
            <person name="Campbell M.A."/>
            <person name="Malfatti S.A."/>
            <person name="Chain P.S.G."/>
            <person name="Heidelberg J.F."/>
            <person name="Ward B.B."/>
            <person name="Klotz M.G."/>
        </authorList>
    </citation>
    <scope>NUCLEOTIDE SEQUENCE [LARGE SCALE GENOMIC DNA]</scope>
    <source>
        <strain evidence="13">Nc4</strain>
    </source>
</reference>
<keyword evidence="4 8" id="KW-0812">Transmembrane</keyword>
<dbReference type="GO" id="GO:0032153">
    <property type="term" value="C:cell division site"/>
    <property type="evidence" value="ECO:0007669"/>
    <property type="project" value="UniProtKB-UniRule"/>
</dbReference>
<dbReference type="HAMAP" id="MF_00509">
    <property type="entry name" value="ZipA"/>
    <property type="match status" value="1"/>
</dbReference>
<feature type="region of interest" description="Disordered" evidence="10">
    <location>
        <begin position="53"/>
        <end position="92"/>
    </location>
</feature>
<dbReference type="GO" id="GO:0043093">
    <property type="term" value="P:FtsZ-dependent cytokinesis"/>
    <property type="evidence" value="ECO:0007669"/>
    <property type="project" value="UniProtKB-UniRule"/>
</dbReference>
<dbReference type="eggNOG" id="COG3115">
    <property type="taxonomic scope" value="Bacteria"/>
</dbReference>
<keyword evidence="2 8" id="KW-0997">Cell inner membrane</keyword>
<dbReference type="SMART" id="SM00771">
    <property type="entry name" value="ZipA_C"/>
    <property type="match status" value="1"/>
</dbReference>
<evidence type="ECO:0000256" key="1">
    <source>
        <dbReference type="ARBA" id="ARBA00022475"/>
    </source>
</evidence>
<keyword evidence="3 8" id="KW-0132">Cell division</keyword>
<evidence type="ECO:0000256" key="8">
    <source>
        <dbReference type="HAMAP-Rule" id="MF_00509"/>
    </source>
</evidence>
<proteinExistence type="inferred from homology"/>
<feature type="region of interest" description="Disordered" evidence="10">
    <location>
        <begin position="142"/>
        <end position="162"/>
    </location>
</feature>
<comment type="subunit">
    <text evidence="8">Interacts with FtsZ via their C-terminal domains.</text>
</comment>
<dbReference type="OrthoDB" id="7054914at2"/>
<evidence type="ECO:0000256" key="6">
    <source>
        <dbReference type="ARBA" id="ARBA00023136"/>
    </source>
</evidence>
<dbReference type="InterPro" id="IPR036765">
    <property type="entry name" value="ZipA_FtsZ-bd_C_sf"/>
</dbReference>
<dbReference type="InterPro" id="IPR011919">
    <property type="entry name" value="Cell_div_ZipA"/>
</dbReference>
<dbReference type="GO" id="GO:0000917">
    <property type="term" value="P:division septum assembly"/>
    <property type="evidence" value="ECO:0007669"/>
    <property type="project" value="TreeGrafter"/>
</dbReference>
<name>D5C142_NITHN</name>
<evidence type="ECO:0000256" key="7">
    <source>
        <dbReference type="ARBA" id="ARBA00023306"/>
    </source>
</evidence>
<evidence type="ECO:0000256" key="4">
    <source>
        <dbReference type="ARBA" id="ARBA00022692"/>
    </source>
</evidence>
<evidence type="ECO:0000256" key="3">
    <source>
        <dbReference type="ARBA" id="ARBA00022618"/>
    </source>
</evidence>